<accession>A0A1N7NMV5</accession>
<dbReference type="SUPFAM" id="SSF51735">
    <property type="entry name" value="NAD(P)-binding Rossmann-fold domains"/>
    <property type="match status" value="1"/>
</dbReference>
<dbReference type="FunFam" id="3.40.50.720:FF:000021">
    <property type="entry name" value="D-3-phosphoglycerate dehydrogenase"/>
    <property type="match status" value="1"/>
</dbReference>
<dbReference type="Pfam" id="PF02826">
    <property type="entry name" value="2-Hacid_dh_C"/>
    <property type="match status" value="1"/>
</dbReference>
<dbReference type="CDD" id="cd04902">
    <property type="entry name" value="ACT_3PGDH-xct"/>
    <property type="match status" value="1"/>
</dbReference>
<comment type="function">
    <text evidence="1">Catalyzes the reversible oxidation of 3-phospho-D-glycerate to 3-phosphonooxypyruvate, the first step of the phosphorylated L-serine biosynthesis pathway. Also catalyzes the reversible oxidation of 2-hydroxyglutarate to 2-oxoglutarate.</text>
</comment>
<dbReference type="InterPro" id="IPR002912">
    <property type="entry name" value="ACT_dom"/>
</dbReference>
<dbReference type="OrthoDB" id="9805416at2"/>
<dbReference type="STRING" id="252246.SAMN05421799_10935"/>
<dbReference type="GO" id="GO:0006564">
    <property type="term" value="P:L-serine biosynthetic process"/>
    <property type="evidence" value="ECO:0007669"/>
    <property type="project" value="UniProtKB-UniRule"/>
</dbReference>
<evidence type="ECO:0000256" key="7">
    <source>
        <dbReference type="ARBA" id="ARBA00023027"/>
    </source>
</evidence>
<dbReference type="InterPro" id="IPR050857">
    <property type="entry name" value="D-2-hydroxyacid_DH"/>
</dbReference>
<keyword evidence="7 11" id="KW-0520">NAD</keyword>
<dbReference type="RefSeq" id="WP_076347925.1">
    <property type="nucleotide sequence ID" value="NZ_FTOO01000009.1"/>
</dbReference>
<dbReference type="InterPro" id="IPR036291">
    <property type="entry name" value="NAD(P)-bd_dom_sf"/>
</dbReference>
<evidence type="ECO:0000256" key="11">
    <source>
        <dbReference type="RuleBase" id="RU363003"/>
    </source>
</evidence>
<comment type="similarity">
    <text evidence="3 11">Belongs to the D-isomer specific 2-hydroxyacid dehydrogenase family.</text>
</comment>
<dbReference type="InterPro" id="IPR029009">
    <property type="entry name" value="ASB_dom_sf"/>
</dbReference>
<dbReference type="PROSITE" id="PS00671">
    <property type="entry name" value="D_2_HYDROXYACID_DH_3"/>
    <property type="match status" value="1"/>
</dbReference>
<gene>
    <name evidence="13" type="ORF">SAMN05421799_10935</name>
</gene>
<comment type="catalytic activity">
    <reaction evidence="10 11">
        <text>(2R)-3-phosphoglycerate + NAD(+) = 3-phosphooxypyruvate + NADH + H(+)</text>
        <dbReference type="Rhea" id="RHEA:12641"/>
        <dbReference type="ChEBI" id="CHEBI:15378"/>
        <dbReference type="ChEBI" id="CHEBI:18110"/>
        <dbReference type="ChEBI" id="CHEBI:57540"/>
        <dbReference type="ChEBI" id="CHEBI:57945"/>
        <dbReference type="ChEBI" id="CHEBI:58272"/>
        <dbReference type="EC" id="1.1.1.95"/>
    </reaction>
</comment>
<dbReference type="InterPro" id="IPR006139">
    <property type="entry name" value="D-isomer_2_OHA_DH_cat_dom"/>
</dbReference>
<dbReference type="PROSITE" id="PS51671">
    <property type="entry name" value="ACT"/>
    <property type="match status" value="1"/>
</dbReference>
<dbReference type="Pfam" id="PF19304">
    <property type="entry name" value="PGDH_inter"/>
    <property type="match status" value="1"/>
</dbReference>
<dbReference type="PROSITE" id="PS00670">
    <property type="entry name" value="D_2_HYDROXYACID_DH_2"/>
    <property type="match status" value="1"/>
</dbReference>
<dbReference type="CDD" id="cd12173">
    <property type="entry name" value="PGDH_4"/>
    <property type="match status" value="1"/>
</dbReference>
<dbReference type="GO" id="GO:0051287">
    <property type="term" value="F:NAD binding"/>
    <property type="evidence" value="ECO:0007669"/>
    <property type="project" value="UniProtKB-UniRule"/>
</dbReference>
<evidence type="ECO:0000256" key="6">
    <source>
        <dbReference type="ARBA" id="ARBA00023002"/>
    </source>
</evidence>
<comment type="pathway">
    <text evidence="2 11">Amino-acid biosynthesis; L-serine biosynthesis; L-serine from 3-phospho-D-glycerate: step 1/3.</text>
</comment>
<dbReference type="FunFam" id="3.30.70.260:FF:000008">
    <property type="entry name" value="D-3-phosphoglycerate dehydrogenase, chloroplastic"/>
    <property type="match status" value="1"/>
</dbReference>
<proteinExistence type="inferred from homology"/>
<dbReference type="PROSITE" id="PS00065">
    <property type="entry name" value="D_2_HYDROXYACID_DH_1"/>
    <property type="match status" value="1"/>
</dbReference>
<evidence type="ECO:0000256" key="4">
    <source>
        <dbReference type="ARBA" id="ARBA00021582"/>
    </source>
</evidence>
<dbReference type="AlphaFoldDB" id="A0A1N7NMV5"/>
<feature type="domain" description="ACT" evidence="12">
    <location>
        <begin position="457"/>
        <end position="529"/>
    </location>
</feature>
<dbReference type="InterPro" id="IPR029752">
    <property type="entry name" value="D-isomer_DH_CS1"/>
</dbReference>
<dbReference type="PANTHER" id="PTHR42789">
    <property type="entry name" value="D-ISOMER SPECIFIC 2-HYDROXYACID DEHYDROGENASE FAMILY PROTEIN (AFU_ORTHOLOGUE AFUA_6G10090)"/>
    <property type="match status" value="1"/>
</dbReference>
<dbReference type="EMBL" id="FTOO01000009">
    <property type="protein sequence ID" value="SIS99652.1"/>
    <property type="molecule type" value="Genomic_DNA"/>
</dbReference>
<keyword evidence="8 11" id="KW-0718">Serine biosynthesis</keyword>
<dbReference type="NCBIfam" id="TIGR01327">
    <property type="entry name" value="PGDH"/>
    <property type="match status" value="1"/>
</dbReference>
<evidence type="ECO:0000256" key="10">
    <source>
        <dbReference type="ARBA" id="ARBA00048731"/>
    </source>
</evidence>
<reference evidence="14" key="1">
    <citation type="submission" date="2017-01" db="EMBL/GenBank/DDBJ databases">
        <authorList>
            <person name="Varghese N."/>
            <person name="Submissions S."/>
        </authorList>
    </citation>
    <scope>NUCLEOTIDE SEQUENCE [LARGE SCALE GENOMIC DNA]</scope>
    <source>
        <strain evidence="14">DSM 16176</strain>
    </source>
</reference>
<dbReference type="InterPro" id="IPR045865">
    <property type="entry name" value="ACT-like_dom_sf"/>
</dbReference>
<dbReference type="EC" id="1.1.1.95" evidence="11"/>
<evidence type="ECO:0000256" key="1">
    <source>
        <dbReference type="ARBA" id="ARBA00003800"/>
    </source>
</evidence>
<dbReference type="Proteomes" id="UP000186156">
    <property type="component" value="Unassembled WGS sequence"/>
</dbReference>
<evidence type="ECO:0000256" key="2">
    <source>
        <dbReference type="ARBA" id="ARBA00005216"/>
    </source>
</evidence>
<evidence type="ECO:0000256" key="8">
    <source>
        <dbReference type="ARBA" id="ARBA00023299"/>
    </source>
</evidence>
<keyword evidence="14" id="KW-1185">Reference proteome</keyword>
<protein>
    <recommendedName>
        <fullName evidence="4 11">D-3-phosphoglycerate dehydrogenase</fullName>
        <ecNumber evidence="11">1.1.1.95</ecNumber>
    </recommendedName>
</protein>
<dbReference type="InterPro" id="IPR006140">
    <property type="entry name" value="D-isomer_DH_NAD-bd"/>
</dbReference>
<sequence>MATKILVTDDISQAGIDVLASLEGADVVVQTNLAPDELKEAIADADALVVRSQTRVTRDVIERAQKLKVIGRAGVGVDNIDLEAATRRGILVINAPDGNTIAAAEHTFAMMISLARHIPAAHHDLMQGNWNRKKWIGVELRGKTLAVLGMGRIGTEVAKRAKAFGMTVLGYDPFLTEERAQSLGVTRVDLDAAIREADFITVHTPLTKETHHMIDRGRIAAMKEGVRIINCARGGIIDEVALAEALASGRVAGAAIDVFEQEPLPMDHPLRQAPNVVLTPHLGASTVEAQENVAIQVAEEIVQVLRDDTFAHAVNLPSLSQRQKERLAPYLALAEQLGLFAAQLAQGAPSSMTARYAGDAADPDGGYLTRTVLKGFFSFQYNGEVNYVNALRYAEDAGLRVQEVRESRGRIYTNEVEISVATDNGTHRVTGTVLGEYGPRIVELDGYPIDTPIEGILIYTRHEDRPGMIGRIGTLLGDRDINIAGMQVGRRETGGEAVMLLSVDKSVPQDVIDEIAKHPGIRLVRSIEL</sequence>
<dbReference type="UniPathway" id="UPA00135">
    <property type="reaction ID" value="UER00196"/>
</dbReference>
<dbReference type="PANTHER" id="PTHR42789:SF1">
    <property type="entry name" value="D-ISOMER SPECIFIC 2-HYDROXYACID DEHYDROGENASE FAMILY PROTEIN (AFU_ORTHOLOGUE AFUA_6G10090)"/>
    <property type="match status" value="1"/>
</dbReference>
<name>A0A1N7NMV5_9BACL</name>
<dbReference type="SUPFAM" id="SSF52283">
    <property type="entry name" value="Formate/glycerate dehydrogenase catalytic domain-like"/>
    <property type="match status" value="1"/>
</dbReference>
<evidence type="ECO:0000256" key="3">
    <source>
        <dbReference type="ARBA" id="ARBA00005854"/>
    </source>
</evidence>
<dbReference type="InterPro" id="IPR045626">
    <property type="entry name" value="PGDH_ASB_dom"/>
</dbReference>
<comment type="catalytic activity">
    <reaction evidence="9">
        <text>(R)-2-hydroxyglutarate + NAD(+) = 2-oxoglutarate + NADH + H(+)</text>
        <dbReference type="Rhea" id="RHEA:49612"/>
        <dbReference type="ChEBI" id="CHEBI:15378"/>
        <dbReference type="ChEBI" id="CHEBI:15801"/>
        <dbReference type="ChEBI" id="CHEBI:16810"/>
        <dbReference type="ChEBI" id="CHEBI:57540"/>
        <dbReference type="ChEBI" id="CHEBI:57945"/>
        <dbReference type="EC" id="1.1.1.399"/>
    </reaction>
</comment>
<dbReference type="Pfam" id="PF00389">
    <property type="entry name" value="2-Hacid_dh"/>
    <property type="match status" value="1"/>
</dbReference>
<evidence type="ECO:0000313" key="14">
    <source>
        <dbReference type="Proteomes" id="UP000186156"/>
    </source>
</evidence>
<evidence type="ECO:0000256" key="5">
    <source>
        <dbReference type="ARBA" id="ARBA00022605"/>
    </source>
</evidence>
<keyword evidence="5 11" id="KW-0028">Amino-acid biosynthesis</keyword>
<dbReference type="SUPFAM" id="SSF143548">
    <property type="entry name" value="Serine metabolism enzymes domain"/>
    <property type="match status" value="1"/>
</dbReference>
<dbReference type="Gene3D" id="3.40.50.720">
    <property type="entry name" value="NAD(P)-binding Rossmann-like Domain"/>
    <property type="match status" value="2"/>
</dbReference>
<dbReference type="GO" id="GO:0004617">
    <property type="term" value="F:phosphoglycerate dehydrogenase activity"/>
    <property type="evidence" value="ECO:0007669"/>
    <property type="project" value="UniProtKB-UniRule"/>
</dbReference>
<dbReference type="Gene3D" id="3.30.1330.90">
    <property type="entry name" value="D-3-phosphoglycerate dehydrogenase, domain 3"/>
    <property type="match status" value="1"/>
</dbReference>
<evidence type="ECO:0000259" key="12">
    <source>
        <dbReference type="PROSITE" id="PS51671"/>
    </source>
</evidence>
<evidence type="ECO:0000256" key="9">
    <source>
        <dbReference type="ARBA" id="ARBA00048126"/>
    </source>
</evidence>
<dbReference type="SUPFAM" id="SSF55021">
    <property type="entry name" value="ACT-like"/>
    <property type="match status" value="1"/>
</dbReference>
<keyword evidence="6 11" id="KW-0560">Oxidoreductase</keyword>
<organism evidence="13 14">
    <name type="scientific">Alicyclobacillus vulcanalis</name>
    <dbReference type="NCBI Taxonomy" id="252246"/>
    <lineage>
        <taxon>Bacteria</taxon>
        <taxon>Bacillati</taxon>
        <taxon>Bacillota</taxon>
        <taxon>Bacilli</taxon>
        <taxon>Bacillales</taxon>
        <taxon>Alicyclobacillaceae</taxon>
        <taxon>Alicyclobacillus</taxon>
    </lineage>
</organism>
<dbReference type="Gene3D" id="3.30.70.260">
    <property type="match status" value="1"/>
</dbReference>
<evidence type="ECO:0000313" key="13">
    <source>
        <dbReference type="EMBL" id="SIS99652.1"/>
    </source>
</evidence>
<dbReference type="InterPro" id="IPR029753">
    <property type="entry name" value="D-isomer_DH_CS"/>
</dbReference>
<dbReference type="Pfam" id="PF01842">
    <property type="entry name" value="ACT"/>
    <property type="match status" value="1"/>
</dbReference>
<dbReference type="InterPro" id="IPR006236">
    <property type="entry name" value="PGDH"/>
</dbReference>